<evidence type="ECO:0000313" key="2">
    <source>
        <dbReference type="EMBL" id="KIK13242.1"/>
    </source>
</evidence>
<keyword evidence="3" id="KW-1185">Reference proteome</keyword>
<feature type="region of interest" description="Disordered" evidence="1">
    <location>
        <begin position="1"/>
        <end position="33"/>
    </location>
</feature>
<sequence length="81" mass="8751">MTVHLNNVTPSLPHSVVEHSRTRGFSASATGNYSGIQRSHYIGMERQTGSILAEDPSDFGDSGKIKKVEPDDFAGVTMIES</sequence>
<dbReference type="HOGENOM" id="CLU_2596660_0_0_1"/>
<feature type="non-terminal residue" evidence="2">
    <location>
        <position position="81"/>
    </location>
</feature>
<feature type="compositionally biased region" description="Polar residues" evidence="1">
    <location>
        <begin position="23"/>
        <end position="33"/>
    </location>
</feature>
<reference evidence="3" key="2">
    <citation type="submission" date="2015-01" db="EMBL/GenBank/DDBJ databases">
        <title>Evolutionary Origins and Diversification of the Mycorrhizal Mutualists.</title>
        <authorList>
            <consortium name="DOE Joint Genome Institute"/>
            <consortium name="Mycorrhizal Genomics Consortium"/>
            <person name="Kohler A."/>
            <person name="Kuo A."/>
            <person name="Nagy L.G."/>
            <person name="Floudas D."/>
            <person name="Copeland A."/>
            <person name="Barry K.W."/>
            <person name="Cichocki N."/>
            <person name="Veneault-Fourrey C."/>
            <person name="LaButti K."/>
            <person name="Lindquist E.A."/>
            <person name="Lipzen A."/>
            <person name="Lundell T."/>
            <person name="Morin E."/>
            <person name="Murat C."/>
            <person name="Riley R."/>
            <person name="Ohm R."/>
            <person name="Sun H."/>
            <person name="Tunlid A."/>
            <person name="Henrissat B."/>
            <person name="Grigoriev I.V."/>
            <person name="Hibbett D.S."/>
            <person name="Martin F."/>
        </authorList>
    </citation>
    <scope>NUCLEOTIDE SEQUENCE [LARGE SCALE GENOMIC DNA]</scope>
    <source>
        <strain evidence="3">441</strain>
    </source>
</reference>
<name>A0A0C9YSF8_9AGAM</name>
<evidence type="ECO:0000313" key="3">
    <source>
        <dbReference type="Proteomes" id="UP000054018"/>
    </source>
</evidence>
<dbReference type="AlphaFoldDB" id="A0A0C9YSF8"/>
<dbReference type="Proteomes" id="UP000054018">
    <property type="component" value="Unassembled WGS sequence"/>
</dbReference>
<gene>
    <name evidence="2" type="ORF">PISMIDRAFT_688895</name>
</gene>
<feature type="compositionally biased region" description="Polar residues" evidence="1">
    <location>
        <begin position="1"/>
        <end position="12"/>
    </location>
</feature>
<accession>A0A0C9YSF8</accession>
<evidence type="ECO:0000256" key="1">
    <source>
        <dbReference type="SAM" id="MobiDB-lite"/>
    </source>
</evidence>
<organism evidence="2 3">
    <name type="scientific">Pisolithus microcarpus 441</name>
    <dbReference type="NCBI Taxonomy" id="765257"/>
    <lineage>
        <taxon>Eukaryota</taxon>
        <taxon>Fungi</taxon>
        <taxon>Dikarya</taxon>
        <taxon>Basidiomycota</taxon>
        <taxon>Agaricomycotina</taxon>
        <taxon>Agaricomycetes</taxon>
        <taxon>Agaricomycetidae</taxon>
        <taxon>Boletales</taxon>
        <taxon>Sclerodermatineae</taxon>
        <taxon>Pisolithaceae</taxon>
        <taxon>Pisolithus</taxon>
    </lineage>
</organism>
<dbReference type="EMBL" id="KN834008">
    <property type="protein sequence ID" value="KIK13242.1"/>
    <property type="molecule type" value="Genomic_DNA"/>
</dbReference>
<reference evidence="2 3" key="1">
    <citation type="submission" date="2014-04" db="EMBL/GenBank/DDBJ databases">
        <authorList>
            <consortium name="DOE Joint Genome Institute"/>
            <person name="Kuo A."/>
            <person name="Kohler A."/>
            <person name="Costa M.D."/>
            <person name="Nagy L.G."/>
            <person name="Floudas D."/>
            <person name="Copeland A."/>
            <person name="Barry K.W."/>
            <person name="Cichocki N."/>
            <person name="Veneault-Fourrey C."/>
            <person name="LaButti K."/>
            <person name="Lindquist E.A."/>
            <person name="Lipzen A."/>
            <person name="Lundell T."/>
            <person name="Morin E."/>
            <person name="Murat C."/>
            <person name="Sun H."/>
            <person name="Tunlid A."/>
            <person name="Henrissat B."/>
            <person name="Grigoriev I.V."/>
            <person name="Hibbett D.S."/>
            <person name="Martin F."/>
            <person name="Nordberg H.P."/>
            <person name="Cantor M.N."/>
            <person name="Hua S.X."/>
        </authorList>
    </citation>
    <scope>NUCLEOTIDE SEQUENCE [LARGE SCALE GENOMIC DNA]</scope>
    <source>
        <strain evidence="2 3">441</strain>
    </source>
</reference>
<proteinExistence type="predicted"/>
<protein>
    <submittedName>
        <fullName evidence="2">Unplaced genomic scaffold scaffold_324, whole genome shotgun sequence</fullName>
    </submittedName>
</protein>